<gene>
    <name evidence="5" type="ORF">NXF25_013466</name>
</gene>
<feature type="region of interest" description="Disordered" evidence="3">
    <location>
        <begin position="1095"/>
        <end position="1131"/>
    </location>
</feature>
<feature type="region of interest" description="Disordered" evidence="3">
    <location>
        <begin position="946"/>
        <end position="1073"/>
    </location>
</feature>
<feature type="region of interest" description="Disordered" evidence="3">
    <location>
        <begin position="230"/>
        <end position="280"/>
    </location>
</feature>
<dbReference type="InterPro" id="IPR000008">
    <property type="entry name" value="C2_dom"/>
</dbReference>
<dbReference type="GO" id="GO:0031267">
    <property type="term" value="F:small GTPase binding"/>
    <property type="evidence" value="ECO:0007669"/>
    <property type="project" value="InterPro"/>
</dbReference>
<dbReference type="GO" id="GO:0030141">
    <property type="term" value="C:secretory granule"/>
    <property type="evidence" value="ECO:0007669"/>
    <property type="project" value="TreeGrafter"/>
</dbReference>
<name>A0AAW1B990_CROAD</name>
<feature type="compositionally biased region" description="Low complexity" evidence="3">
    <location>
        <begin position="230"/>
        <end position="249"/>
    </location>
</feature>
<dbReference type="SMART" id="SM00239">
    <property type="entry name" value="C2"/>
    <property type="match status" value="1"/>
</dbReference>
<evidence type="ECO:0000313" key="6">
    <source>
        <dbReference type="Proteomes" id="UP001474421"/>
    </source>
</evidence>
<feature type="region of interest" description="Disordered" evidence="3">
    <location>
        <begin position="1149"/>
        <end position="1190"/>
    </location>
</feature>
<dbReference type="InterPro" id="IPR037789">
    <property type="entry name" value="FIP_classI"/>
</dbReference>
<dbReference type="SUPFAM" id="SSF49562">
    <property type="entry name" value="C2 domain (Calcium/lipid-binding domain, CaLB)"/>
    <property type="match status" value="1"/>
</dbReference>
<evidence type="ECO:0000256" key="2">
    <source>
        <dbReference type="ARBA" id="ARBA00022753"/>
    </source>
</evidence>
<feature type="compositionally biased region" description="Pro residues" evidence="3">
    <location>
        <begin position="951"/>
        <end position="965"/>
    </location>
</feature>
<dbReference type="Proteomes" id="UP001474421">
    <property type="component" value="Unassembled WGS sequence"/>
</dbReference>
<proteinExistence type="predicted"/>
<dbReference type="GO" id="GO:0055037">
    <property type="term" value="C:recycling endosome"/>
    <property type="evidence" value="ECO:0007669"/>
    <property type="project" value="UniProtKB-SubCell"/>
</dbReference>
<comment type="caution">
    <text evidence="5">The sequence shown here is derived from an EMBL/GenBank/DDBJ whole genome shotgun (WGS) entry which is preliminary data.</text>
</comment>
<evidence type="ECO:0000256" key="3">
    <source>
        <dbReference type="SAM" id="MobiDB-lite"/>
    </source>
</evidence>
<feature type="compositionally biased region" description="Basic and acidic residues" evidence="3">
    <location>
        <begin position="204"/>
        <end position="216"/>
    </location>
</feature>
<evidence type="ECO:0000259" key="4">
    <source>
        <dbReference type="PROSITE" id="PS50004"/>
    </source>
</evidence>
<reference evidence="5 6" key="1">
    <citation type="journal article" date="2024" name="Proc. Natl. Acad. Sci. U.S.A.">
        <title>The genetic regulatory architecture and epigenomic basis for age-related changes in rattlesnake venom.</title>
        <authorList>
            <person name="Hogan M.P."/>
            <person name="Holding M.L."/>
            <person name="Nystrom G.S."/>
            <person name="Colston T.J."/>
            <person name="Bartlett D.A."/>
            <person name="Mason A.J."/>
            <person name="Ellsworth S.A."/>
            <person name="Rautsaw R.M."/>
            <person name="Lawrence K.C."/>
            <person name="Strickland J.L."/>
            <person name="He B."/>
            <person name="Fraser P."/>
            <person name="Margres M.J."/>
            <person name="Gilbert D.M."/>
            <person name="Gibbs H.L."/>
            <person name="Parkinson C.L."/>
            <person name="Rokyta D.R."/>
        </authorList>
    </citation>
    <scope>NUCLEOTIDE SEQUENCE [LARGE SCALE GENOMIC DNA]</scope>
    <source>
        <strain evidence="5">DRR0105</strain>
    </source>
</reference>
<feature type="region of interest" description="Disordered" evidence="3">
    <location>
        <begin position="336"/>
        <end position="832"/>
    </location>
</feature>
<feature type="compositionally biased region" description="Basic and acidic residues" evidence="3">
    <location>
        <begin position="809"/>
        <end position="819"/>
    </location>
</feature>
<feature type="compositionally biased region" description="Basic and acidic residues" evidence="3">
    <location>
        <begin position="440"/>
        <end position="456"/>
    </location>
</feature>
<sequence>MSLPRAGEESPPPAWLPSHVQVAVVQARGLRAKGGPGDAAFVALQLGRQKHRTAVAAHRSGCPRWAEECALELPPPDPRPAPPPGPDPQLLQLVVWQRALVGPDRFLGRAALPLAALLQDGRAHPDRWYKLHSKPGKKEKERGEIQLSLQFTRPTLTASMFDLSVKEKPRSPFRRLRDKMTGKHRYDLDSSSAIVPSSSGALDEDLRPGPPKEKARGGFFFRSQLHRSSLTGSSTSLGSASTLSSASSLGGLGSAEGAPSPSRHSSLSTDPAGRDFLPSPQLTHKRAFSDDVAQINLLPEALQGLRPPKDPSSSGSSLCINGSHIYCEEPSPKPSFLSLAPLPPTQSDPGKQERGSSVAGPPAVEPDLPPWAASSSQKGPPKDLPRFIPSPPILAAQEEDKLSVKTIALNKQRVRARREEGLQAESQPVPMAAPLAFPPEVRRVRPQDKRGHRGDGRGQSPEPGSSLEAAAGGKEEPRSGWIYQQDPREPIRKPSSQPGLPATPELAKDPGVVSEAQGLPPSIQAGEAQPEPPTPPASHLQPSPPAAVAAVPAHPPVEGDDGFDAFAASRLQPAAPGPAPPPTTEPPGPTGGAAGLPPQQEEGPPSPDRVSRETPDWLSFPFGDRGRAWSGSGEALLARGAFGEGANSAPKARGPREERAQGEAARGQSVGHLGSSAQTVPVAPEEALSWTPESCPGNRTIPSLADLSSEQLDWGREHQTLSRGQPTPDAESSEPSWLPWDPERGEDVGAEEAAPISRGPAQEEQRGPAQTEVPRGPGTPPPKPARRVPPLQLAEEASGAGWGTPESPQLRKADLEPHQHLPPVAAAGSPPAAAVSLVPAVIIGAGVSGGPEDLPLALAEGEARGDDEWGAQEASSGDTILAANEGPSEEALPFSTCSSQLSLGGLGLSGVPESPRQDGEAGFAPWGLEGAWPMGLPGSASLWSSERFLQPPEPPQGPPEPPQGPPESRVEPSPSLPFWSALEEQRGLLGGGSSLETLSGLGQSDVAPGLAPLQPEHEPDLPSGGPHDQAVDFRKASFWQGGRGQPESEHEDPALTPGNPFAPWAAPSPQKNPFVEVPAAEAPWAPAAILPLSPTVDTQGPGGVPAAAGPPRQLRSHSFSAELPGAPSWPGPRPLAFSTPYFQSLPSPTDCPLPSALRPPATAGGAAADGQSGAPPCPLLSPPSTDASAPSVLPVETLLAQDAPRQQMASLSWLPGSQLHRGLFLPSGWGALVCKASPPGDGAPAVLRILGPKGQLLCRLGILRIVVPVPPEDDLGAAVFQWLKGF</sequence>
<organism evidence="5 6">
    <name type="scientific">Crotalus adamanteus</name>
    <name type="common">Eastern diamondback rattlesnake</name>
    <dbReference type="NCBI Taxonomy" id="8729"/>
    <lineage>
        <taxon>Eukaryota</taxon>
        <taxon>Metazoa</taxon>
        <taxon>Chordata</taxon>
        <taxon>Craniata</taxon>
        <taxon>Vertebrata</taxon>
        <taxon>Euteleostomi</taxon>
        <taxon>Lepidosauria</taxon>
        <taxon>Squamata</taxon>
        <taxon>Bifurcata</taxon>
        <taxon>Unidentata</taxon>
        <taxon>Episquamata</taxon>
        <taxon>Toxicofera</taxon>
        <taxon>Serpentes</taxon>
        <taxon>Colubroidea</taxon>
        <taxon>Viperidae</taxon>
        <taxon>Crotalinae</taxon>
        <taxon>Crotalus</taxon>
    </lineage>
</organism>
<protein>
    <submittedName>
        <fullName evidence="5">Rab11 family-interacting protein 1-like</fullName>
    </submittedName>
</protein>
<dbReference type="GO" id="GO:0005739">
    <property type="term" value="C:mitochondrion"/>
    <property type="evidence" value="ECO:0007669"/>
    <property type="project" value="TreeGrafter"/>
</dbReference>
<feature type="domain" description="C2" evidence="4">
    <location>
        <begin position="1"/>
        <end position="129"/>
    </location>
</feature>
<evidence type="ECO:0000313" key="5">
    <source>
        <dbReference type="EMBL" id="KAK9398497.1"/>
    </source>
</evidence>
<feature type="region of interest" description="Disordered" evidence="3">
    <location>
        <begin position="168"/>
        <end position="216"/>
    </location>
</feature>
<evidence type="ECO:0000256" key="1">
    <source>
        <dbReference type="ARBA" id="ARBA00004172"/>
    </source>
</evidence>
<dbReference type="EMBL" id="JAOTOJ010000007">
    <property type="protein sequence ID" value="KAK9398497.1"/>
    <property type="molecule type" value="Genomic_DNA"/>
</dbReference>
<feature type="compositionally biased region" description="Pro residues" evidence="3">
    <location>
        <begin position="575"/>
        <end position="589"/>
    </location>
</feature>
<feature type="compositionally biased region" description="Low complexity" evidence="3">
    <location>
        <begin position="190"/>
        <end position="199"/>
    </location>
</feature>
<dbReference type="PANTHER" id="PTHR15746">
    <property type="entry name" value="RAB11-RELATED"/>
    <property type="match status" value="1"/>
</dbReference>
<feature type="compositionally biased region" description="Low complexity" evidence="3">
    <location>
        <begin position="821"/>
        <end position="832"/>
    </location>
</feature>
<feature type="compositionally biased region" description="Low complexity" evidence="3">
    <location>
        <begin position="994"/>
        <end position="1004"/>
    </location>
</feature>
<keyword evidence="6" id="KW-1185">Reference proteome</keyword>
<keyword evidence="2" id="KW-0967">Endosome</keyword>
<dbReference type="PROSITE" id="PS50004">
    <property type="entry name" value="C2"/>
    <property type="match status" value="1"/>
</dbReference>
<dbReference type="GO" id="GO:0005769">
    <property type="term" value="C:early endosome"/>
    <property type="evidence" value="ECO:0007669"/>
    <property type="project" value="TreeGrafter"/>
</dbReference>
<dbReference type="Gene3D" id="2.60.40.150">
    <property type="entry name" value="C2 domain"/>
    <property type="match status" value="1"/>
</dbReference>
<feature type="compositionally biased region" description="Low complexity" evidence="3">
    <location>
        <begin position="1156"/>
        <end position="1174"/>
    </location>
</feature>
<dbReference type="GO" id="GO:0045055">
    <property type="term" value="P:regulated exocytosis"/>
    <property type="evidence" value="ECO:0007669"/>
    <property type="project" value="TreeGrafter"/>
</dbReference>
<feature type="compositionally biased region" description="Basic and acidic residues" evidence="3">
    <location>
        <begin position="178"/>
        <end position="188"/>
    </location>
</feature>
<dbReference type="InterPro" id="IPR035892">
    <property type="entry name" value="C2_domain_sf"/>
</dbReference>
<accession>A0AAW1B990</accession>
<dbReference type="Pfam" id="PF00168">
    <property type="entry name" value="C2"/>
    <property type="match status" value="1"/>
</dbReference>
<comment type="subcellular location">
    <subcellularLocation>
        <location evidence="1">Recycling endosome</location>
    </subcellularLocation>
</comment>
<dbReference type="PANTHER" id="PTHR15746:SF14">
    <property type="entry name" value="RAB11 FAMILY-INTERACTING PROTEIN 5"/>
    <property type="match status" value="1"/>
</dbReference>
<dbReference type="GO" id="GO:0045335">
    <property type="term" value="C:phagocytic vesicle"/>
    <property type="evidence" value="ECO:0007669"/>
    <property type="project" value="TreeGrafter"/>
</dbReference>